<feature type="domain" description="Chitin-binding type-2" evidence="7">
    <location>
        <begin position="730"/>
        <end position="787"/>
    </location>
</feature>
<evidence type="ECO:0000256" key="6">
    <source>
        <dbReference type="SAM" id="SignalP"/>
    </source>
</evidence>
<feature type="domain" description="Chitin-binding type-2" evidence="7">
    <location>
        <begin position="934"/>
        <end position="991"/>
    </location>
</feature>
<feature type="domain" description="Chitin-binding type-2" evidence="7">
    <location>
        <begin position="1201"/>
        <end position="1258"/>
    </location>
</feature>
<dbReference type="GO" id="GO:0008061">
    <property type="term" value="F:chitin binding"/>
    <property type="evidence" value="ECO:0007669"/>
    <property type="project" value="UniProtKB-KW"/>
</dbReference>
<feature type="domain" description="Chitin-binding type-2" evidence="7">
    <location>
        <begin position="1069"/>
        <end position="1126"/>
    </location>
</feature>
<feature type="domain" description="Chitin-binding type-2" evidence="7">
    <location>
        <begin position="660"/>
        <end position="717"/>
    </location>
</feature>
<reference evidence="9" key="1">
    <citation type="submission" date="2013-09" db="EMBL/GenBank/DDBJ databases">
        <title>The Genome Sequence of Anopheles maculatus species B.</title>
        <authorList>
            <consortium name="The Broad Institute Genomics Platform"/>
            <person name="Neafsey D.E."/>
            <person name="Besansky N."/>
            <person name="Howell P."/>
            <person name="Walton C."/>
            <person name="Young S.K."/>
            <person name="Zeng Q."/>
            <person name="Gargeya S."/>
            <person name="Fitzgerald M."/>
            <person name="Haas B."/>
            <person name="Abouelleil A."/>
            <person name="Allen A.W."/>
            <person name="Alvarado L."/>
            <person name="Arachchi H.M."/>
            <person name="Berlin A.M."/>
            <person name="Chapman S.B."/>
            <person name="Gainer-Dewar J."/>
            <person name="Goldberg J."/>
            <person name="Griggs A."/>
            <person name="Gujja S."/>
            <person name="Hansen M."/>
            <person name="Howarth C."/>
            <person name="Imamovic A."/>
            <person name="Ireland A."/>
            <person name="Larimer J."/>
            <person name="McCowan C."/>
            <person name="Murphy C."/>
            <person name="Pearson M."/>
            <person name="Poon T.W."/>
            <person name="Priest M."/>
            <person name="Roberts A."/>
            <person name="Saif S."/>
            <person name="Shea T."/>
            <person name="Sisk P."/>
            <person name="Sykes S."/>
            <person name="Wortman J."/>
            <person name="Nusbaum C."/>
            <person name="Birren B."/>
        </authorList>
    </citation>
    <scope>NUCLEOTIDE SEQUENCE [LARGE SCALE GENOMIC DNA]</scope>
    <source>
        <strain evidence="9">maculatus3</strain>
    </source>
</reference>
<organism evidence="8 9">
    <name type="scientific">Anopheles maculatus</name>
    <dbReference type="NCBI Taxonomy" id="74869"/>
    <lineage>
        <taxon>Eukaryota</taxon>
        <taxon>Metazoa</taxon>
        <taxon>Ecdysozoa</taxon>
        <taxon>Arthropoda</taxon>
        <taxon>Hexapoda</taxon>
        <taxon>Insecta</taxon>
        <taxon>Pterygota</taxon>
        <taxon>Neoptera</taxon>
        <taxon>Endopterygota</taxon>
        <taxon>Diptera</taxon>
        <taxon>Nematocera</taxon>
        <taxon>Culicoidea</taxon>
        <taxon>Culicidae</taxon>
        <taxon>Anophelinae</taxon>
        <taxon>Anopheles</taxon>
        <taxon>Anopheles maculatus group</taxon>
    </lineage>
</organism>
<evidence type="ECO:0000256" key="3">
    <source>
        <dbReference type="ARBA" id="ARBA00022737"/>
    </source>
</evidence>
<dbReference type="Proteomes" id="UP000075901">
    <property type="component" value="Unassembled WGS sequence"/>
</dbReference>
<dbReference type="SUPFAM" id="SSF57625">
    <property type="entry name" value="Invertebrate chitin-binding proteins"/>
    <property type="match status" value="19"/>
</dbReference>
<feature type="domain" description="Chitin-binding type-2" evidence="7">
    <location>
        <begin position="1001"/>
        <end position="1058"/>
    </location>
</feature>
<dbReference type="GO" id="GO:0005576">
    <property type="term" value="C:extracellular region"/>
    <property type="evidence" value="ECO:0007669"/>
    <property type="project" value="InterPro"/>
</dbReference>
<dbReference type="EnsemblMetazoa" id="AMAM007787-RA">
    <property type="protein sequence ID" value="AMAM007787-PA"/>
    <property type="gene ID" value="AMAM007787"/>
</dbReference>
<feature type="domain" description="Chitin-binding type-2" evidence="7">
    <location>
        <begin position="1136"/>
        <end position="1193"/>
    </location>
</feature>
<reference evidence="8" key="2">
    <citation type="submission" date="2020-05" db="UniProtKB">
        <authorList>
            <consortium name="EnsemblMetazoa"/>
        </authorList>
    </citation>
    <scope>IDENTIFICATION</scope>
    <source>
        <strain evidence="8">maculatus3</strain>
    </source>
</reference>
<protein>
    <recommendedName>
        <fullName evidence="7">Chitin-binding type-2 domain-containing protein</fullName>
    </recommendedName>
</protein>
<keyword evidence="5" id="KW-0325">Glycoprotein</keyword>
<feature type="chain" id="PRO_5008135859" description="Chitin-binding type-2 domain-containing protein" evidence="6">
    <location>
        <begin position="23"/>
        <end position="1326"/>
    </location>
</feature>
<feature type="domain" description="Chitin-binding type-2" evidence="7">
    <location>
        <begin position="523"/>
        <end position="580"/>
    </location>
</feature>
<dbReference type="SMART" id="SM00494">
    <property type="entry name" value="ChtBD2"/>
    <property type="match status" value="19"/>
</dbReference>
<evidence type="ECO:0000256" key="1">
    <source>
        <dbReference type="ARBA" id="ARBA00022669"/>
    </source>
</evidence>
<feature type="domain" description="Chitin-binding type-2" evidence="7">
    <location>
        <begin position="357"/>
        <end position="414"/>
    </location>
</feature>
<sequence length="1326" mass="148573">MSAKVLWIIAVLVLVTVSVANGQQGRCEGVDNFGFIRNQFFCYRFYQCIDGNPYPLRCPDDQWFDEERQVCDDPANVTCELEDRPPTVTPTPGICNGVADNQFVLHPLFCNEYYLCVGEIGFPIMCPVGLWFDQTRQICGDPADISCPHGRPGAARCRDEPDFGLVRSEYACYRYYQCVNGFPYPMTCPDGLWFDAERDICDEPDNVECELSPGTPAPPTPGICNEAPNNVLRPNPTACNKYYVCVGEIGWSKFCPLNMWFDEARQTCTTPGFTNCTLGPDLPAPRPDNPCDDLPNLSFIPDDFFCYQYYQCRNGYPFPLICQADQWFDAELQRCADYRTVECQVEDGPPPTIKPTPGICNDVIGERLVLHPRFCNQYYICSEQVGIPVICPTGLWFDEDTQSCRSPLLVDCPHGATPPPEDPYMLCNGDTQSCRSPLLVDCPHGATPPPEDPYMLCNGVEGYGLVRHPNFCYRYYQCIDGTPYPMICEGDLIFDRERQVCDEQQNVQCEVTPPPVVKPPPTVGICNDAPNGRLEGNPLYCNQYYICINEIGWRLVCPPGLWFDVERQTCSEAGTIECGLAPERPPTTPNPYAPCIGIPNNAYVRDDAFCYRYYKCVNGSPFPMVCPGEQWFDERRQQCRPQDEVECIISEPPTRPPPTAGICNGVSNSIQVSHPFSCNQFYICVDQIGFPQVCPPAMWFNEDSQTCLPVAEASCDLGPPTTTTIAPHPWGQCDVVPNFSFVRNEYYCYRYFQCIDGRPYPLICPGEQWFNEETQRCDDQENVRCIVNPAPPAVPATPGICNDVPDGEMVLNPRACNQYYICVDQIGYPLLCPEGLWFDAQHQRCAPATQVYCPLVPPVTTPDPFELCDGVPEGGLLRNEFYCYRYFECKDSIPYPMICRAGLWFDQERQICDAPSNVPCFLRPGQPGPPVATPDICKDVANGRFTRNWNFCNQYYLCVDEIGYSQICPDGLWYDDDRQICDLPENVQCPLSPTTIAPSPWDRCAGVEDLSFVPDDDFCYRYYQCVNGIPYPMICPNDQWFDYRRQLCDFVQNVQCEVHDVLPPPLPTDGICTGLSNSIQVLHPVFCNRFYICVDQVGFPQICPAGLWFDESRQTCASPTEVDCPNGLTTTPSPIEGICVDVPAGTYVPNPLDCSRYYVCVNMYPYSLECPGGTWFDRNLLRCVPVDEAECADTVTTVPTPGVCADQEDGVRVPSPVSCSLFYTCLNEVGSPSFCPPGLWFNEELQDCDDPENVDCTLEPSTTPPPTGGICDGQPDGQYMASPYSCTQFYVCVNQSGYPSVCQPGLWFSQAAQTCVDPSESECTVS</sequence>
<feature type="domain" description="Chitin-binding type-2" evidence="7">
    <location>
        <begin position="154"/>
        <end position="211"/>
    </location>
</feature>
<dbReference type="PANTHER" id="PTHR23301:SF0">
    <property type="entry name" value="CHITIN-BINDING TYPE-2 DOMAIN-CONTAINING PROTEIN-RELATED"/>
    <property type="match status" value="1"/>
</dbReference>
<keyword evidence="1" id="KW-0147">Chitin-binding</keyword>
<feature type="domain" description="Chitin-binding type-2" evidence="7">
    <location>
        <begin position="288"/>
        <end position="345"/>
    </location>
</feature>
<keyword evidence="2 6" id="KW-0732">Signal</keyword>
<evidence type="ECO:0000256" key="4">
    <source>
        <dbReference type="ARBA" id="ARBA00023157"/>
    </source>
</evidence>
<evidence type="ECO:0000313" key="9">
    <source>
        <dbReference type="Proteomes" id="UP000075901"/>
    </source>
</evidence>
<feature type="domain" description="Chitin-binding type-2" evidence="7">
    <location>
        <begin position="798"/>
        <end position="855"/>
    </location>
</feature>
<keyword evidence="4" id="KW-1015">Disulfide bond</keyword>
<feature type="domain" description="Chitin-binding type-2" evidence="7">
    <location>
        <begin position="92"/>
        <end position="149"/>
    </location>
</feature>
<evidence type="ECO:0000256" key="5">
    <source>
        <dbReference type="ARBA" id="ARBA00023180"/>
    </source>
</evidence>
<evidence type="ECO:0000313" key="8">
    <source>
        <dbReference type="EnsemblMetazoa" id="AMAM007787-PA"/>
    </source>
</evidence>
<feature type="domain" description="Chitin-binding type-2" evidence="7">
    <location>
        <begin position="454"/>
        <end position="511"/>
    </location>
</feature>
<evidence type="ECO:0000256" key="2">
    <source>
        <dbReference type="ARBA" id="ARBA00022729"/>
    </source>
</evidence>
<dbReference type="PROSITE" id="PS50940">
    <property type="entry name" value="CHIT_BIND_II"/>
    <property type="match status" value="19"/>
</dbReference>
<keyword evidence="9" id="KW-1185">Reference proteome</keyword>
<feature type="domain" description="Chitin-binding type-2" evidence="7">
    <location>
        <begin position="865"/>
        <end position="922"/>
    </location>
</feature>
<feature type="domain" description="Chitin-binding type-2" evidence="7">
    <location>
        <begin position="221"/>
        <end position="278"/>
    </location>
</feature>
<feature type="domain" description="Chitin-binding type-2" evidence="7">
    <location>
        <begin position="24"/>
        <end position="81"/>
    </location>
</feature>
<dbReference type="Gene3D" id="2.170.140.10">
    <property type="entry name" value="Chitin binding domain"/>
    <property type="match status" value="19"/>
</dbReference>
<proteinExistence type="predicted"/>
<accession>A0A182SJ41</accession>
<dbReference type="InterPro" id="IPR036508">
    <property type="entry name" value="Chitin-bd_dom_sf"/>
</dbReference>
<dbReference type="InterPro" id="IPR002557">
    <property type="entry name" value="Chitin-bd_dom"/>
</dbReference>
<dbReference type="PANTHER" id="PTHR23301">
    <property type="entry name" value="CHITIN BINDING PERITROPHIN-A"/>
    <property type="match status" value="1"/>
</dbReference>
<dbReference type="InterPro" id="IPR051940">
    <property type="entry name" value="Chitin_bind-dev_reg"/>
</dbReference>
<feature type="domain" description="Chitin-binding type-2" evidence="7">
    <location>
        <begin position="592"/>
        <end position="649"/>
    </location>
</feature>
<keyword evidence="3" id="KW-0677">Repeat</keyword>
<name>A0A182SJ41_9DIPT</name>
<feature type="signal peptide" evidence="6">
    <location>
        <begin position="1"/>
        <end position="22"/>
    </location>
</feature>
<evidence type="ECO:0000259" key="7">
    <source>
        <dbReference type="PROSITE" id="PS50940"/>
    </source>
</evidence>
<dbReference type="VEuPathDB" id="VectorBase:AMAM007787"/>
<dbReference type="Pfam" id="PF01607">
    <property type="entry name" value="CBM_14"/>
    <property type="match status" value="19"/>
</dbReference>
<feature type="domain" description="Chitin-binding type-2" evidence="7">
    <location>
        <begin position="1268"/>
        <end position="1325"/>
    </location>
</feature>